<dbReference type="AlphaFoldDB" id="A0ABD3PCC2"/>
<protein>
    <submittedName>
        <fullName evidence="2">Uncharacterized protein</fullName>
    </submittedName>
</protein>
<dbReference type="Proteomes" id="UP001516023">
    <property type="component" value="Unassembled WGS sequence"/>
</dbReference>
<feature type="compositionally biased region" description="Polar residues" evidence="1">
    <location>
        <begin position="348"/>
        <end position="364"/>
    </location>
</feature>
<proteinExistence type="predicted"/>
<organism evidence="2 3">
    <name type="scientific">Cyclotella cryptica</name>
    <dbReference type="NCBI Taxonomy" id="29204"/>
    <lineage>
        <taxon>Eukaryota</taxon>
        <taxon>Sar</taxon>
        <taxon>Stramenopiles</taxon>
        <taxon>Ochrophyta</taxon>
        <taxon>Bacillariophyta</taxon>
        <taxon>Coscinodiscophyceae</taxon>
        <taxon>Thalassiosirophycidae</taxon>
        <taxon>Stephanodiscales</taxon>
        <taxon>Stephanodiscaceae</taxon>
        <taxon>Cyclotella</taxon>
    </lineage>
</organism>
<reference evidence="2 3" key="1">
    <citation type="journal article" date="2020" name="G3 (Bethesda)">
        <title>Improved Reference Genome for Cyclotella cryptica CCMP332, a Model for Cell Wall Morphogenesis, Salinity Adaptation, and Lipid Production in Diatoms (Bacillariophyta).</title>
        <authorList>
            <person name="Roberts W.R."/>
            <person name="Downey K.M."/>
            <person name="Ruck E.C."/>
            <person name="Traller J.C."/>
            <person name="Alverson A.J."/>
        </authorList>
    </citation>
    <scope>NUCLEOTIDE SEQUENCE [LARGE SCALE GENOMIC DNA]</scope>
    <source>
        <strain evidence="2 3">CCMP332</strain>
    </source>
</reference>
<feature type="region of interest" description="Disordered" evidence="1">
    <location>
        <begin position="1"/>
        <end position="25"/>
    </location>
</feature>
<feature type="region of interest" description="Disordered" evidence="1">
    <location>
        <begin position="339"/>
        <end position="364"/>
    </location>
</feature>
<evidence type="ECO:0000313" key="2">
    <source>
        <dbReference type="EMBL" id="KAL3784816.1"/>
    </source>
</evidence>
<sequence>MSSRSSSPLPPLEHKPPEQTSSSLSNDALYAPLSNYDATKSNTHQKNRHSLTIQTSSSLRESSLIAFLTSTCRNLKTSHPYECSLYRGIGGSISKHGMGDNDNANSVTKSSIESKLSNRGLVLVGGGIHSHASRTSDEYGVKSNLTTIASASTRKRDRKRVGGNGMFGSLSRRKRNKILRGKLTLPCQQSISNPNLDRECTGDGVAIKRDEEHAPLENTCRSSPTTIHRKEDFSSIVENLHSMWMDYMSQLLLQINPQIQISGKPRSLKNDEASIHDSPLTPQLRKQLTSLLIDAEHVGMSAKIIQCPSRRHLVQHRCVVVNETMNTWRVAMTNMNKKCNKNREAPTASLSANNTIAERSESQSPSRSWEIVMIPKHGTVLDVNVPLYEDSSCKLPFQSQKTSVIRLET</sequence>
<keyword evidence="3" id="KW-1185">Reference proteome</keyword>
<comment type="caution">
    <text evidence="2">The sequence shown here is derived from an EMBL/GenBank/DDBJ whole genome shotgun (WGS) entry which is preliminary data.</text>
</comment>
<gene>
    <name evidence="2" type="ORF">HJC23_013856</name>
</gene>
<accession>A0ABD3PCC2</accession>
<dbReference type="EMBL" id="JABMIG020000228">
    <property type="protein sequence ID" value="KAL3784816.1"/>
    <property type="molecule type" value="Genomic_DNA"/>
</dbReference>
<evidence type="ECO:0000313" key="3">
    <source>
        <dbReference type="Proteomes" id="UP001516023"/>
    </source>
</evidence>
<name>A0ABD3PCC2_9STRA</name>
<evidence type="ECO:0000256" key="1">
    <source>
        <dbReference type="SAM" id="MobiDB-lite"/>
    </source>
</evidence>